<keyword evidence="1" id="KW-0812">Transmembrane</keyword>
<dbReference type="AlphaFoldDB" id="A0A066RLP1"/>
<feature type="transmembrane region" description="Helical" evidence="1">
    <location>
        <begin position="113"/>
        <end position="138"/>
    </location>
</feature>
<keyword evidence="3" id="KW-1185">Reference proteome</keyword>
<feature type="transmembrane region" description="Helical" evidence="1">
    <location>
        <begin position="20"/>
        <end position="38"/>
    </location>
</feature>
<reference evidence="2 3" key="1">
    <citation type="submission" date="2014-04" db="EMBL/GenBank/DDBJ databases">
        <title>Draft genome sequence of Photobacterium halotolerans S2753: a solonamide, ngercheumicin and holomycin producer.</title>
        <authorList>
            <person name="Machado H.R."/>
            <person name="Gram L."/>
        </authorList>
    </citation>
    <scope>NUCLEOTIDE SEQUENCE [LARGE SCALE GENOMIC DNA]</scope>
    <source>
        <strain evidence="2 3">S2753</strain>
    </source>
</reference>
<proteinExistence type="predicted"/>
<keyword evidence="1" id="KW-1133">Transmembrane helix</keyword>
<dbReference type="Proteomes" id="UP000027192">
    <property type="component" value="Unassembled WGS sequence"/>
</dbReference>
<feature type="transmembrane region" description="Helical" evidence="1">
    <location>
        <begin position="50"/>
        <end position="69"/>
    </location>
</feature>
<accession>A0A066RLP1</accession>
<evidence type="ECO:0000313" key="2">
    <source>
        <dbReference type="EMBL" id="KDM90046.1"/>
    </source>
</evidence>
<sequence>MAFFLRFVRTEMRSLYSPGQVAAGTFLGGPLAAIYLLKKNFEGADDQKKAKKIASIGCLLVVLSTFVVVLLPENFPGGIIPILFTIAAYQYTKDNFPSKEDIQASETYQLQSGWGVFGISIGMLVIHCALIFFVVALYDSFGLLNL</sequence>
<evidence type="ECO:0000313" key="3">
    <source>
        <dbReference type="Proteomes" id="UP000027192"/>
    </source>
</evidence>
<name>A0A066RLP1_9GAMM</name>
<dbReference type="STRING" id="1654360.EA58_19090"/>
<dbReference type="EMBL" id="JMIB01000038">
    <property type="protein sequence ID" value="KDM90046.1"/>
    <property type="molecule type" value="Genomic_DNA"/>
</dbReference>
<keyword evidence="1" id="KW-0472">Membrane</keyword>
<feature type="transmembrane region" description="Helical" evidence="1">
    <location>
        <begin position="75"/>
        <end position="92"/>
    </location>
</feature>
<dbReference type="RefSeq" id="WP_036756174.1">
    <property type="nucleotide sequence ID" value="NZ_JAGSGC010000008.1"/>
</dbReference>
<organism evidence="2 3">
    <name type="scientific">Photobacterium galatheae</name>
    <dbReference type="NCBI Taxonomy" id="1654360"/>
    <lineage>
        <taxon>Bacteria</taxon>
        <taxon>Pseudomonadati</taxon>
        <taxon>Pseudomonadota</taxon>
        <taxon>Gammaproteobacteria</taxon>
        <taxon>Vibrionales</taxon>
        <taxon>Vibrionaceae</taxon>
        <taxon>Photobacterium</taxon>
    </lineage>
</organism>
<protein>
    <submittedName>
        <fullName evidence="2">Uncharacterized protein</fullName>
    </submittedName>
</protein>
<evidence type="ECO:0000256" key="1">
    <source>
        <dbReference type="SAM" id="Phobius"/>
    </source>
</evidence>
<comment type="caution">
    <text evidence="2">The sequence shown here is derived from an EMBL/GenBank/DDBJ whole genome shotgun (WGS) entry which is preliminary data.</text>
</comment>
<gene>
    <name evidence="2" type="ORF">EA58_19090</name>
</gene>
<dbReference type="OrthoDB" id="5815893at2"/>